<dbReference type="Proteomes" id="UP000604241">
    <property type="component" value="Unassembled WGS sequence"/>
</dbReference>
<name>A0ABR8QGG2_9CELL</name>
<dbReference type="EMBL" id="JACSQV010000013">
    <property type="protein sequence ID" value="MBD7919520.1"/>
    <property type="molecule type" value="Genomic_DNA"/>
</dbReference>
<evidence type="ECO:0000256" key="2">
    <source>
        <dbReference type="ARBA" id="ARBA00022475"/>
    </source>
</evidence>
<feature type="transmembrane region" description="Helical" evidence="7">
    <location>
        <begin position="292"/>
        <end position="315"/>
    </location>
</feature>
<dbReference type="Pfam" id="PF02653">
    <property type="entry name" value="BPD_transp_2"/>
    <property type="match status" value="1"/>
</dbReference>
<evidence type="ECO:0000256" key="6">
    <source>
        <dbReference type="SAM" id="MobiDB-lite"/>
    </source>
</evidence>
<proteinExistence type="predicted"/>
<evidence type="ECO:0000313" key="8">
    <source>
        <dbReference type="EMBL" id="MBD7919520.1"/>
    </source>
</evidence>
<feature type="transmembrane region" description="Helical" evidence="7">
    <location>
        <begin position="203"/>
        <end position="221"/>
    </location>
</feature>
<organism evidence="8 9">
    <name type="scientific">Cellulomonas avistercoris</name>
    <dbReference type="NCBI Taxonomy" id="2762242"/>
    <lineage>
        <taxon>Bacteria</taxon>
        <taxon>Bacillati</taxon>
        <taxon>Actinomycetota</taxon>
        <taxon>Actinomycetes</taxon>
        <taxon>Micrococcales</taxon>
        <taxon>Cellulomonadaceae</taxon>
        <taxon>Cellulomonas</taxon>
    </lineage>
</organism>
<feature type="transmembrane region" description="Helical" evidence="7">
    <location>
        <begin position="251"/>
        <end position="271"/>
    </location>
</feature>
<keyword evidence="5 7" id="KW-0472">Membrane</keyword>
<feature type="transmembrane region" description="Helical" evidence="7">
    <location>
        <begin position="382"/>
        <end position="402"/>
    </location>
</feature>
<evidence type="ECO:0000256" key="7">
    <source>
        <dbReference type="SAM" id="Phobius"/>
    </source>
</evidence>
<comment type="subcellular location">
    <subcellularLocation>
        <location evidence="1">Cell membrane</location>
        <topology evidence="1">Multi-pass membrane protein</topology>
    </subcellularLocation>
</comment>
<feature type="transmembrane region" description="Helical" evidence="7">
    <location>
        <begin position="352"/>
        <end position="370"/>
    </location>
</feature>
<keyword evidence="3 7" id="KW-0812">Transmembrane</keyword>
<dbReference type="InterPro" id="IPR001851">
    <property type="entry name" value="ABC_transp_permease"/>
</dbReference>
<comment type="caution">
    <text evidence="8">The sequence shown here is derived from an EMBL/GenBank/DDBJ whole genome shotgun (WGS) entry which is preliminary data.</text>
</comment>
<feature type="transmembrane region" description="Helical" evidence="7">
    <location>
        <begin position="43"/>
        <end position="64"/>
    </location>
</feature>
<keyword evidence="2" id="KW-1003">Cell membrane</keyword>
<dbReference type="PANTHER" id="PTHR47089:SF1">
    <property type="entry name" value="GUANOSINE ABC TRANSPORTER PERMEASE PROTEIN NUPP"/>
    <property type="match status" value="1"/>
</dbReference>
<keyword evidence="4 7" id="KW-1133">Transmembrane helix</keyword>
<feature type="region of interest" description="Disordered" evidence="6">
    <location>
        <begin position="1"/>
        <end position="27"/>
    </location>
</feature>
<evidence type="ECO:0000256" key="5">
    <source>
        <dbReference type="ARBA" id="ARBA00023136"/>
    </source>
</evidence>
<evidence type="ECO:0000256" key="1">
    <source>
        <dbReference type="ARBA" id="ARBA00004651"/>
    </source>
</evidence>
<evidence type="ECO:0000313" key="9">
    <source>
        <dbReference type="Proteomes" id="UP000604241"/>
    </source>
</evidence>
<feature type="transmembrane region" description="Helical" evidence="7">
    <location>
        <begin position="327"/>
        <end position="345"/>
    </location>
</feature>
<evidence type="ECO:0000256" key="4">
    <source>
        <dbReference type="ARBA" id="ARBA00022989"/>
    </source>
</evidence>
<feature type="compositionally biased region" description="Pro residues" evidence="6">
    <location>
        <begin position="1"/>
        <end position="15"/>
    </location>
</feature>
<protein>
    <submittedName>
        <fullName evidence="8">ABC transporter permease</fullName>
    </submittedName>
</protein>
<accession>A0ABR8QGG2</accession>
<keyword evidence="9" id="KW-1185">Reference proteome</keyword>
<sequence>MSQPAAPPPAQPPSEPQDAPVAAPAATEERPPGLLQDVLASSWLMTVCAIVLALVIGAVLIAAADPDVQSSAGYLFARPSDFFTAVWQTISSAYAALFQGAVFDWAAASPQRAIRPLTETLTISVPLILAGLGVGIGFRAGLFNIGAQGQITLGAILASWVGFTWHLPAGLHLAVAMVGAAIGGAVWASIAGVLKARTGAHEVIVTIMLNNIAVFLVLYLLTTSVFRSPTPQVGRTVAETAMLPGLLGDGFRLHLGFPLALLAALGVWWLMERSTVGFRFRAVGSNPHAARTAGMSVPWVTITVMAVAGALAGLAGGAQLLGTERNLTGAIAGSIGFDALTVALLGRSKPLGTVLAGILFGAFAAGGRLMQTRTGTPIDIVLVLQSLIVLFIAAPPLVRAVFRLRAPGERRRSTAEAAA</sequence>
<dbReference type="CDD" id="cd06580">
    <property type="entry name" value="TM_PBP1_transp_TpRbsC_like"/>
    <property type="match status" value="1"/>
</dbReference>
<gene>
    <name evidence="8" type="ORF">H9657_14710</name>
</gene>
<dbReference type="PANTHER" id="PTHR47089">
    <property type="entry name" value="ABC TRANSPORTER, PERMEASE PROTEIN"/>
    <property type="match status" value="1"/>
</dbReference>
<evidence type="ECO:0000256" key="3">
    <source>
        <dbReference type="ARBA" id="ARBA00022692"/>
    </source>
</evidence>
<reference evidence="8 9" key="1">
    <citation type="submission" date="2020-08" db="EMBL/GenBank/DDBJ databases">
        <title>A Genomic Blueprint of the Chicken Gut Microbiome.</title>
        <authorList>
            <person name="Gilroy R."/>
            <person name="Ravi A."/>
            <person name="Getino M."/>
            <person name="Pursley I."/>
            <person name="Horton D.L."/>
            <person name="Alikhan N.-F."/>
            <person name="Baker D."/>
            <person name="Gharbi K."/>
            <person name="Hall N."/>
            <person name="Watson M."/>
            <person name="Adriaenssens E.M."/>
            <person name="Foster-Nyarko E."/>
            <person name="Jarju S."/>
            <person name="Secka A."/>
            <person name="Antonio M."/>
            <person name="Oren A."/>
            <person name="Chaudhuri R."/>
            <person name="La Ragione R.M."/>
            <person name="Hildebrand F."/>
            <person name="Pallen M.J."/>
        </authorList>
    </citation>
    <scope>NUCLEOTIDE SEQUENCE [LARGE SCALE GENOMIC DNA]</scope>
    <source>
        <strain evidence="8 9">Sa3CUA2</strain>
    </source>
</reference>
<feature type="transmembrane region" description="Helical" evidence="7">
    <location>
        <begin position="173"/>
        <end position="194"/>
    </location>
</feature>
<feature type="transmembrane region" description="Helical" evidence="7">
    <location>
        <begin position="123"/>
        <end position="142"/>
    </location>
</feature>
<dbReference type="RefSeq" id="WP_191784167.1">
    <property type="nucleotide sequence ID" value="NZ_JACSQV010000013.1"/>
</dbReference>